<keyword evidence="1" id="KW-0732">Signal</keyword>
<dbReference type="InterPro" id="IPR016186">
    <property type="entry name" value="C-type_lectin-like/link_sf"/>
</dbReference>
<protein>
    <submittedName>
        <fullName evidence="3">Gliding motility-associated C-terminal domain-containing protein</fullName>
    </submittedName>
</protein>
<evidence type="ECO:0000313" key="4">
    <source>
        <dbReference type="Proteomes" id="UP000184020"/>
    </source>
</evidence>
<dbReference type="InterPro" id="IPR034007">
    <property type="entry name" value="CTLD_bac"/>
</dbReference>
<evidence type="ECO:0000259" key="2">
    <source>
        <dbReference type="PROSITE" id="PS50041"/>
    </source>
</evidence>
<dbReference type="STRING" id="229205.SAMN05444372_109174"/>
<name>A0A1M5MGG4_9FLAO</name>
<dbReference type="SUPFAM" id="SSF56436">
    <property type="entry name" value="C-type lectin-like"/>
    <property type="match status" value="1"/>
</dbReference>
<dbReference type="CDD" id="cd03603">
    <property type="entry name" value="CLECT_VCBS"/>
    <property type="match status" value="1"/>
</dbReference>
<dbReference type="EMBL" id="FQWF01000009">
    <property type="protein sequence ID" value="SHG76435.1"/>
    <property type="molecule type" value="Genomic_DNA"/>
</dbReference>
<dbReference type="RefSeq" id="WP_073020299.1">
    <property type="nucleotide sequence ID" value="NZ_FQWF01000009.1"/>
</dbReference>
<proteinExistence type="predicted"/>
<feature type="chain" id="PRO_5012183590" evidence="1">
    <location>
        <begin position="22"/>
        <end position="705"/>
    </location>
</feature>
<dbReference type="Pfam" id="PF19081">
    <property type="entry name" value="Ig_7"/>
    <property type="match status" value="2"/>
</dbReference>
<keyword evidence="4" id="KW-1185">Reference proteome</keyword>
<dbReference type="NCBIfam" id="TIGR04131">
    <property type="entry name" value="Bac_Flav_CTERM"/>
    <property type="match status" value="1"/>
</dbReference>
<dbReference type="Gene3D" id="3.10.100.10">
    <property type="entry name" value="Mannose-Binding Protein A, subunit A"/>
    <property type="match status" value="1"/>
</dbReference>
<dbReference type="AlphaFoldDB" id="A0A1M5MGG4"/>
<feature type="domain" description="C-type lectin" evidence="2">
    <location>
        <begin position="150"/>
        <end position="286"/>
    </location>
</feature>
<dbReference type="InterPro" id="IPR044023">
    <property type="entry name" value="Ig_7"/>
</dbReference>
<dbReference type="InterPro" id="IPR001304">
    <property type="entry name" value="C-type_lectin-like"/>
</dbReference>
<evidence type="ECO:0000256" key="1">
    <source>
        <dbReference type="SAM" id="SignalP"/>
    </source>
</evidence>
<organism evidence="3 4">
    <name type="scientific">Flavobacterium micromati</name>
    <dbReference type="NCBI Taxonomy" id="229205"/>
    <lineage>
        <taxon>Bacteria</taxon>
        <taxon>Pseudomonadati</taxon>
        <taxon>Bacteroidota</taxon>
        <taxon>Flavobacteriia</taxon>
        <taxon>Flavobacteriales</taxon>
        <taxon>Flavobacteriaceae</taxon>
        <taxon>Flavobacterium</taxon>
    </lineage>
</organism>
<gene>
    <name evidence="3" type="ORF">SAMN05444372_109174</name>
</gene>
<evidence type="ECO:0000313" key="3">
    <source>
        <dbReference type="EMBL" id="SHG76435.1"/>
    </source>
</evidence>
<dbReference type="InterPro" id="IPR026341">
    <property type="entry name" value="T9SS_type_B"/>
</dbReference>
<reference evidence="4" key="1">
    <citation type="submission" date="2016-11" db="EMBL/GenBank/DDBJ databases">
        <authorList>
            <person name="Varghese N."/>
            <person name="Submissions S."/>
        </authorList>
    </citation>
    <scope>NUCLEOTIDE SEQUENCE [LARGE SCALE GENOMIC DNA]</scope>
    <source>
        <strain evidence="4">DSM 17659</strain>
    </source>
</reference>
<dbReference type="Pfam" id="PF13585">
    <property type="entry name" value="CHU_C"/>
    <property type="match status" value="1"/>
</dbReference>
<sequence>MRINKLSFLTLLLILGSIARAQTTPPKILATGNQIFCAGTSIKIVTNVTITHDPTDPSSDAIFIQISSGYVFNEDLLTLTNPVLHPNIITTWSPAEGKLKLSSPTGNPVLFSDFENAIKDVEYSSSSLSPTGSRDFSINIGFGTANYLPRNGHFYEFIPSLDITWTEAKALATTKFYYGLQGYLATLTAADEAQLAGAQAPEAGWIGGSDADTEGVWRWLTGPEGLANGGAGTIFWNGNASGSSPNFAFWNTNNNFQEPNNLNGNEHYAHITNPNLVGSVTGGWNDLANTGGPGFYRPQGFIVEYGGMPGDPVLEVSASTKITIPQIIGTTPDSRCESGSVTLRASASNGAVNWFDSAIAGTLLFTGTTYTTPPLTSSTTYFVSAECSPRTPIIATINSIPTVSIITAFNSRCGSGTVILDATSNIGIINWYLSPTGGTIQGTGTSFTTPNLTANTNYYAEAENNGCVSLDRKLIEVKIYSPPLVQDQELTKCQSSTITLDALLPNMSYLWSTGETTQQIMVSQIGNYTVDVTSFSPENCTSRKKIKVIENKIPEINTVEVDQTTVTVNLKDPQNYFEYSIDGINYQSSNEFNNVSSGLQTAYVRDKNLCSSDSAEFIVLRIPKFFTPNNDNYNDVWEVQGLANYPKAQVSIFDRYGKLITRLDSSKLSWDGTFNKIPLPASDYWYILNIDLSSITMKGHFSLKR</sequence>
<dbReference type="InterPro" id="IPR016187">
    <property type="entry name" value="CTDL_fold"/>
</dbReference>
<dbReference type="Proteomes" id="UP000184020">
    <property type="component" value="Unassembled WGS sequence"/>
</dbReference>
<feature type="signal peptide" evidence="1">
    <location>
        <begin position="1"/>
        <end position="21"/>
    </location>
</feature>
<dbReference type="OrthoDB" id="9765926at2"/>
<dbReference type="PROSITE" id="PS50041">
    <property type="entry name" value="C_TYPE_LECTIN_2"/>
    <property type="match status" value="1"/>
</dbReference>
<accession>A0A1M5MGG4</accession>